<keyword evidence="5 6" id="KW-0472">Membrane</keyword>
<dbReference type="PROSITE" id="PS50850">
    <property type="entry name" value="MFS"/>
    <property type="match status" value="1"/>
</dbReference>
<feature type="transmembrane region" description="Helical" evidence="6">
    <location>
        <begin position="129"/>
        <end position="150"/>
    </location>
</feature>
<evidence type="ECO:0000256" key="5">
    <source>
        <dbReference type="ARBA" id="ARBA00023136"/>
    </source>
</evidence>
<protein>
    <submittedName>
        <fullName evidence="9">Major facilitator superfamily (MFS) profile domain-containing protein</fullName>
    </submittedName>
</protein>
<feature type="transmembrane region" description="Helical" evidence="6">
    <location>
        <begin position="45"/>
        <end position="66"/>
    </location>
</feature>
<dbReference type="Gene3D" id="1.20.1250.20">
    <property type="entry name" value="MFS general substrate transporter like domains"/>
    <property type="match status" value="1"/>
</dbReference>
<keyword evidence="2" id="KW-0813">Transport</keyword>
<keyword evidence="8" id="KW-1185">Reference proteome</keyword>
<evidence type="ECO:0000256" key="6">
    <source>
        <dbReference type="SAM" id="Phobius"/>
    </source>
</evidence>
<name>A0A915IUH9_ROMCU</name>
<comment type="subcellular location">
    <subcellularLocation>
        <location evidence="1">Membrane</location>
        <topology evidence="1">Multi-pass membrane protein</topology>
    </subcellularLocation>
</comment>
<dbReference type="PANTHER" id="PTHR23503">
    <property type="entry name" value="SOLUTE CARRIER FAMILY 2"/>
    <property type="match status" value="1"/>
</dbReference>
<dbReference type="InterPro" id="IPR020846">
    <property type="entry name" value="MFS_dom"/>
</dbReference>
<feature type="transmembrane region" description="Helical" evidence="6">
    <location>
        <begin position="170"/>
        <end position="190"/>
    </location>
</feature>
<feature type="transmembrane region" description="Helical" evidence="6">
    <location>
        <begin position="227"/>
        <end position="252"/>
    </location>
</feature>
<proteinExistence type="predicted"/>
<feature type="transmembrane region" description="Helical" evidence="6">
    <location>
        <begin position="12"/>
        <end position="33"/>
    </location>
</feature>
<sequence>MYLTEIAPVNYRGLLGSANQLVVTISILVANLLGFESCLGSDNLWPYLLAFTVLPSIWQLCLLPLCPESPKYLLINKGQHDNARNALVKLRQTSDVEAEINKMQDEADKIKAAPTVTFSDMFKDKLLRWALTLAVMMMLSQQLSGINATMFYSAQIFEQDAKLSLDDARLATIGVMLVNVLMTVVSTIIVDKAGRWTLQLAGLGGMLISTVFLVISLHLSGAGGADWAAYASIVFVIAFVVSFATGPGIFCLNFRAFHL</sequence>
<dbReference type="GO" id="GO:0015149">
    <property type="term" value="F:hexose transmembrane transporter activity"/>
    <property type="evidence" value="ECO:0007669"/>
    <property type="project" value="TreeGrafter"/>
</dbReference>
<dbReference type="InterPro" id="IPR005828">
    <property type="entry name" value="MFS_sugar_transport-like"/>
</dbReference>
<evidence type="ECO:0000256" key="1">
    <source>
        <dbReference type="ARBA" id="ARBA00004141"/>
    </source>
</evidence>
<keyword evidence="4 6" id="KW-1133">Transmembrane helix</keyword>
<dbReference type="Pfam" id="PF00083">
    <property type="entry name" value="Sugar_tr"/>
    <property type="match status" value="1"/>
</dbReference>
<feature type="transmembrane region" description="Helical" evidence="6">
    <location>
        <begin position="202"/>
        <end position="221"/>
    </location>
</feature>
<dbReference type="Proteomes" id="UP000887565">
    <property type="component" value="Unplaced"/>
</dbReference>
<dbReference type="OMA" id="ENEANVQ"/>
<evidence type="ECO:0000256" key="4">
    <source>
        <dbReference type="ARBA" id="ARBA00022989"/>
    </source>
</evidence>
<dbReference type="InterPro" id="IPR036259">
    <property type="entry name" value="MFS_trans_sf"/>
</dbReference>
<feature type="domain" description="Major facilitator superfamily (MFS) profile" evidence="7">
    <location>
        <begin position="1"/>
        <end position="259"/>
    </location>
</feature>
<dbReference type="PANTHER" id="PTHR23503:SF8">
    <property type="entry name" value="FACILITATED GLUCOSE TRANSPORTER PROTEIN 1"/>
    <property type="match status" value="1"/>
</dbReference>
<dbReference type="GO" id="GO:0016020">
    <property type="term" value="C:membrane"/>
    <property type="evidence" value="ECO:0007669"/>
    <property type="project" value="UniProtKB-SubCell"/>
</dbReference>
<reference evidence="9" key="1">
    <citation type="submission" date="2022-11" db="UniProtKB">
        <authorList>
            <consortium name="WormBaseParasite"/>
        </authorList>
    </citation>
    <scope>IDENTIFICATION</scope>
</reference>
<dbReference type="InterPro" id="IPR045263">
    <property type="entry name" value="GLUT"/>
</dbReference>
<evidence type="ECO:0000313" key="8">
    <source>
        <dbReference type="Proteomes" id="UP000887565"/>
    </source>
</evidence>
<dbReference type="SUPFAM" id="SSF103473">
    <property type="entry name" value="MFS general substrate transporter"/>
    <property type="match status" value="1"/>
</dbReference>
<dbReference type="AlphaFoldDB" id="A0A915IUH9"/>
<accession>A0A915IUH9</accession>
<evidence type="ECO:0000313" key="9">
    <source>
        <dbReference type="WBParaSite" id="nRc.2.0.1.t17718-RA"/>
    </source>
</evidence>
<evidence type="ECO:0000256" key="3">
    <source>
        <dbReference type="ARBA" id="ARBA00022692"/>
    </source>
</evidence>
<organism evidence="8 9">
    <name type="scientific">Romanomermis culicivorax</name>
    <name type="common">Nematode worm</name>
    <dbReference type="NCBI Taxonomy" id="13658"/>
    <lineage>
        <taxon>Eukaryota</taxon>
        <taxon>Metazoa</taxon>
        <taxon>Ecdysozoa</taxon>
        <taxon>Nematoda</taxon>
        <taxon>Enoplea</taxon>
        <taxon>Dorylaimia</taxon>
        <taxon>Mermithida</taxon>
        <taxon>Mermithoidea</taxon>
        <taxon>Mermithidae</taxon>
        <taxon>Romanomermis</taxon>
    </lineage>
</organism>
<evidence type="ECO:0000259" key="7">
    <source>
        <dbReference type="PROSITE" id="PS50850"/>
    </source>
</evidence>
<keyword evidence="3 6" id="KW-0812">Transmembrane</keyword>
<dbReference type="WBParaSite" id="nRc.2.0.1.t17718-RA">
    <property type="protein sequence ID" value="nRc.2.0.1.t17718-RA"/>
    <property type="gene ID" value="nRc.2.0.1.g17718"/>
</dbReference>
<evidence type="ECO:0000256" key="2">
    <source>
        <dbReference type="ARBA" id="ARBA00022448"/>
    </source>
</evidence>